<evidence type="ECO:0000256" key="5">
    <source>
        <dbReference type="ARBA" id="ARBA00022723"/>
    </source>
</evidence>
<sequence length="428" mass="50095">MELTALLEKCATLNKPDNSRSKEIENKEDKYFQKAYEEWKGLRAEDKDATYKVIPKFYFKLPKEDEILPQKLREETRALFLQRRSRQLLDNNELKALWVLLDKHHSPPLSGDEQLINYEDFKKLQQGDPHGRISIMALFNYVMRKVWLHQTRIGLSLYDVTGQGYLRESDLENYILELIPTLPQLEGLEKSFHSFYVCTAVRKFLFFLDPLRTGRVRIQDILACSFLDDLLELRDEDLPKDLQEANWFSAPSALKVYGQYLNLDRDHNGMLNKEELSGYGTGTLTGVFLERVFQECLTYEGEMDYKTYLDFVLALENRHEPQSLHYLFRILDINNRGYLDTFCLNYFFRAIQEQMTMHGQEPVSFEDVKDEIFDMVKPADPCKITLQDLLSCGQGDTMVSILIEFHGFWAYENREAMAADTGDETSHV</sequence>
<dbReference type="GO" id="GO:0005819">
    <property type="term" value="C:spindle"/>
    <property type="evidence" value="ECO:0007669"/>
    <property type="project" value="TreeGrafter"/>
</dbReference>
<dbReference type="PANTHER" id="PTHR12085:SF3">
    <property type="entry name" value="SERINE_THREONINE-PROTEIN PHOSPHATASE 2A REGULATORY SUBUNIT B'' SUBUNIT GAMMA"/>
    <property type="match status" value="1"/>
</dbReference>
<dbReference type="RefSeq" id="XP_015592410.1">
    <property type="nucleotide sequence ID" value="XM_015736924.2"/>
</dbReference>
<evidence type="ECO:0000256" key="6">
    <source>
        <dbReference type="ARBA" id="ARBA00022737"/>
    </source>
</evidence>
<keyword evidence="4" id="KW-0963">Cytoplasm</keyword>
<gene>
    <name evidence="10" type="primary">LOC107266433</name>
</gene>
<keyword evidence="5" id="KW-0479">Metal-binding</keyword>
<keyword evidence="7" id="KW-0106">Calcium</keyword>
<keyword evidence="8" id="KW-0539">Nucleus</keyword>
<evidence type="ECO:0000256" key="7">
    <source>
        <dbReference type="ARBA" id="ARBA00022837"/>
    </source>
</evidence>
<comment type="subcellular location">
    <subcellularLocation>
        <location evidence="2">Cytoplasm</location>
    </subcellularLocation>
    <subcellularLocation>
        <location evidence="1">Nucleus</location>
    </subcellularLocation>
</comment>
<dbReference type="CDD" id="cd21505">
    <property type="entry name" value="PPP2R3C"/>
    <property type="match status" value="1"/>
</dbReference>
<dbReference type="GO" id="GO:0005813">
    <property type="term" value="C:centrosome"/>
    <property type="evidence" value="ECO:0007669"/>
    <property type="project" value="TreeGrafter"/>
</dbReference>
<evidence type="ECO:0000256" key="8">
    <source>
        <dbReference type="ARBA" id="ARBA00023242"/>
    </source>
</evidence>
<dbReference type="PROSITE" id="PS00018">
    <property type="entry name" value="EF_HAND_1"/>
    <property type="match status" value="1"/>
</dbReference>
<organism evidence="9 10">
    <name type="scientific">Cephus cinctus</name>
    <name type="common">Wheat stem sawfly</name>
    <dbReference type="NCBI Taxonomy" id="211228"/>
    <lineage>
        <taxon>Eukaryota</taxon>
        <taxon>Metazoa</taxon>
        <taxon>Ecdysozoa</taxon>
        <taxon>Arthropoda</taxon>
        <taxon>Hexapoda</taxon>
        <taxon>Insecta</taxon>
        <taxon>Pterygota</taxon>
        <taxon>Neoptera</taxon>
        <taxon>Endopterygota</taxon>
        <taxon>Hymenoptera</taxon>
        <taxon>Cephoidea</taxon>
        <taxon>Cephidae</taxon>
        <taxon>Cephus</taxon>
    </lineage>
</organism>
<evidence type="ECO:0000256" key="1">
    <source>
        <dbReference type="ARBA" id="ARBA00004123"/>
    </source>
</evidence>
<name>A0AAJ7BSD0_CEPCN</name>
<dbReference type="InterPro" id="IPR011992">
    <property type="entry name" value="EF-hand-dom_pair"/>
</dbReference>
<reference evidence="10" key="1">
    <citation type="submission" date="2025-08" db="UniProtKB">
        <authorList>
            <consortium name="RefSeq"/>
        </authorList>
    </citation>
    <scope>IDENTIFICATION</scope>
</reference>
<dbReference type="InterPro" id="IPR018247">
    <property type="entry name" value="EF_Hand_1_Ca_BS"/>
</dbReference>
<evidence type="ECO:0000256" key="3">
    <source>
        <dbReference type="ARBA" id="ARBA00022320"/>
    </source>
</evidence>
<dbReference type="GO" id="GO:0005737">
    <property type="term" value="C:cytoplasm"/>
    <property type="evidence" value="ECO:0007669"/>
    <property type="project" value="UniProtKB-SubCell"/>
</dbReference>
<evidence type="ECO:0000256" key="2">
    <source>
        <dbReference type="ARBA" id="ARBA00004496"/>
    </source>
</evidence>
<evidence type="ECO:0000256" key="4">
    <source>
        <dbReference type="ARBA" id="ARBA00022490"/>
    </source>
</evidence>
<dbReference type="Proteomes" id="UP000694920">
    <property type="component" value="Unplaced"/>
</dbReference>
<dbReference type="GeneID" id="107266433"/>
<dbReference type="GO" id="GO:0046872">
    <property type="term" value="F:metal ion binding"/>
    <property type="evidence" value="ECO:0007669"/>
    <property type="project" value="UniProtKB-KW"/>
</dbReference>
<protein>
    <recommendedName>
        <fullName evidence="3">Serine/threonine-protein phosphatase 2A regulatory subunit B'' subunit gamma</fullName>
    </recommendedName>
</protein>
<keyword evidence="9" id="KW-1185">Reference proteome</keyword>
<dbReference type="GO" id="GO:0030865">
    <property type="term" value="P:cortical cytoskeleton organization"/>
    <property type="evidence" value="ECO:0007669"/>
    <property type="project" value="TreeGrafter"/>
</dbReference>
<dbReference type="Gene3D" id="1.10.238.10">
    <property type="entry name" value="EF-hand"/>
    <property type="match status" value="1"/>
</dbReference>
<proteinExistence type="predicted"/>
<accession>A0AAJ7BSD0</accession>
<dbReference type="GO" id="GO:0000226">
    <property type="term" value="P:microtubule cytoskeleton organization"/>
    <property type="evidence" value="ECO:0007669"/>
    <property type="project" value="TreeGrafter"/>
</dbReference>
<dbReference type="PANTHER" id="PTHR12085">
    <property type="entry name" value="SERINE/THREONINE-PROTEIN PHOSPHATASE 2A REGULATORY SUBUNIT B'' SUBUNIT GAMMA"/>
    <property type="match status" value="1"/>
</dbReference>
<dbReference type="GO" id="GO:0035303">
    <property type="term" value="P:regulation of dephosphorylation"/>
    <property type="evidence" value="ECO:0007669"/>
    <property type="project" value="InterPro"/>
</dbReference>
<dbReference type="FunFam" id="1.10.238.10:FF:000091">
    <property type="entry name" value="Serine/threonine-protein phosphatase 2A regulatory subunit B'' subunit gamma"/>
    <property type="match status" value="1"/>
</dbReference>
<evidence type="ECO:0000313" key="10">
    <source>
        <dbReference type="RefSeq" id="XP_015592410.1"/>
    </source>
</evidence>
<dbReference type="SUPFAM" id="SSF47473">
    <property type="entry name" value="EF-hand"/>
    <property type="match status" value="1"/>
</dbReference>
<dbReference type="FunFam" id="1.10.238.220:FF:000002">
    <property type="entry name" value="Serine/threonine-protein phosphatase 2A regulatory subunit B'' subunit gamma"/>
    <property type="match status" value="1"/>
</dbReference>
<dbReference type="Gene3D" id="1.10.238.220">
    <property type="match status" value="1"/>
</dbReference>
<dbReference type="GO" id="GO:0005634">
    <property type="term" value="C:nucleus"/>
    <property type="evidence" value="ECO:0007669"/>
    <property type="project" value="UniProtKB-SubCell"/>
</dbReference>
<keyword evidence="6" id="KW-0677">Repeat</keyword>
<evidence type="ECO:0000313" key="9">
    <source>
        <dbReference type="Proteomes" id="UP000694920"/>
    </source>
</evidence>
<dbReference type="InterPro" id="IPR039865">
    <property type="entry name" value="PPP2R3C"/>
</dbReference>
<dbReference type="AlphaFoldDB" id="A0AAJ7BSD0"/>